<dbReference type="SUPFAM" id="SSF51905">
    <property type="entry name" value="FAD/NAD(P)-binding domain"/>
    <property type="match status" value="1"/>
</dbReference>
<dbReference type="PANTHER" id="PTHR42842:SF3">
    <property type="entry name" value="FAD_NAD(P)-BINDING OXIDOREDUCTASE FAMILY PROTEIN"/>
    <property type="match status" value="1"/>
</dbReference>
<evidence type="ECO:0000313" key="2">
    <source>
        <dbReference type="EMBL" id="HIW82401.1"/>
    </source>
</evidence>
<reference evidence="2" key="1">
    <citation type="journal article" date="2021" name="PeerJ">
        <title>Extensive microbial diversity within the chicken gut microbiome revealed by metagenomics and culture.</title>
        <authorList>
            <person name="Gilroy R."/>
            <person name="Ravi A."/>
            <person name="Getino M."/>
            <person name="Pursley I."/>
            <person name="Horton D.L."/>
            <person name="Alikhan N.F."/>
            <person name="Baker D."/>
            <person name="Gharbi K."/>
            <person name="Hall N."/>
            <person name="Watson M."/>
            <person name="Adriaenssens E.M."/>
            <person name="Foster-Nyarko E."/>
            <person name="Jarju S."/>
            <person name="Secka A."/>
            <person name="Antonio M."/>
            <person name="Oren A."/>
            <person name="Chaudhuri R.R."/>
            <person name="La Ragione R."/>
            <person name="Hildebrand F."/>
            <person name="Pallen M.J."/>
        </authorList>
    </citation>
    <scope>NUCLEOTIDE SEQUENCE</scope>
    <source>
        <strain evidence="2">CHK195-6426</strain>
    </source>
</reference>
<dbReference type="Pfam" id="PF21688">
    <property type="entry name" value="FAD-depend_C"/>
    <property type="match status" value="1"/>
</dbReference>
<sequence length="557" mass="60992">MIRINQVKLKTDHTRKQLERKVLQLLPVKDTEILGLEILRQSVDARKKPDIYYIYSLLVQVQNEEAVLKALAKPKWEKVAKQHGIEAASPSAYHFPEPKTHRLSGKGNPVVIVGCGPAGLFCGYYLAKGGYAPILLERGKPVEERREDVERFWREGVLNPSSNVQFGEGGAGTFSDGKLNTLVKDKEGRNRAVLETFVKFGAQPSVLYEAKPHIGTDVLCGIVRRMREEIIRLGGVIRFQSQVTELLTEGQRVRGVVINARETLPCKQLVLAIGHSARDTFSMLYDKGVPMEAKSFAVGLRVQHPQEMINLSQYKTADPGKLGAAAYKLTAQAENKRGVYSFCMCPGGYVVNASSEEGRLAVNGMSYSGRDSRAANSAIIVSVTSEDYGSKHPLAGIAFQRRLEERAFLLGSGKIPVQRYDVFQRCVETGMDQEQLLAKGVISGLAAEAGCEPLCKGEFCYGDVSRILPRECNEAFVDGMKAFGRQIKGFDGPEALLLGVESRTSSPVRIHRDETLQSAIRGIYPCGEGAGYAGGITSAAMDGLRVAEAIAGELERH</sequence>
<protein>
    <submittedName>
        <fullName evidence="2">FAD-dependent oxidoreductase</fullName>
    </submittedName>
</protein>
<dbReference type="PIRSF" id="PIRSF038984">
    <property type="entry name" value="FAD_binding_protein"/>
    <property type="match status" value="1"/>
</dbReference>
<organism evidence="2 3">
    <name type="scientific">Candidatus Acetatifactor stercoripullorum</name>
    <dbReference type="NCBI Taxonomy" id="2838414"/>
    <lineage>
        <taxon>Bacteria</taxon>
        <taxon>Bacillati</taxon>
        <taxon>Bacillota</taxon>
        <taxon>Clostridia</taxon>
        <taxon>Lachnospirales</taxon>
        <taxon>Lachnospiraceae</taxon>
        <taxon>Acetatifactor</taxon>
    </lineage>
</organism>
<feature type="domain" description="FAD-dependent protein C-terminal" evidence="1">
    <location>
        <begin position="295"/>
        <end position="504"/>
    </location>
</feature>
<dbReference type="PANTHER" id="PTHR42842">
    <property type="entry name" value="FAD/NAD(P)-BINDING OXIDOREDUCTASE"/>
    <property type="match status" value="1"/>
</dbReference>
<dbReference type="InterPro" id="IPR049516">
    <property type="entry name" value="FAD-depend_C"/>
</dbReference>
<dbReference type="InterPro" id="IPR036188">
    <property type="entry name" value="FAD/NAD-bd_sf"/>
</dbReference>
<proteinExistence type="predicted"/>
<accession>A0A9D1R637</accession>
<dbReference type="RefSeq" id="WP_318705296.1">
    <property type="nucleotide sequence ID" value="NZ_CALWMU010000032.1"/>
</dbReference>
<evidence type="ECO:0000259" key="1">
    <source>
        <dbReference type="Pfam" id="PF21688"/>
    </source>
</evidence>
<dbReference type="InterPro" id="IPR028348">
    <property type="entry name" value="FAD-binding_protein"/>
</dbReference>
<comment type="caution">
    <text evidence="2">The sequence shown here is derived from an EMBL/GenBank/DDBJ whole genome shotgun (WGS) entry which is preliminary data.</text>
</comment>
<dbReference type="Proteomes" id="UP000824265">
    <property type="component" value="Unassembled WGS sequence"/>
</dbReference>
<name>A0A9D1R637_9FIRM</name>
<dbReference type="Gene3D" id="3.50.50.60">
    <property type="entry name" value="FAD/NAD(P)-binding domain"/>
    <property type="match status" value="2"/>
</dbReference>
<dbReference type="EMBL" id="DXGH01000071">
    <property type="protein sequence ID" value="HIW82401.1"/>
    <property type="molecule type" value="Genomic_DNA"/>
</dbReference>
<evidence type="ECO:0000313" key="3">
    <source>
        <dbReference type="Proteomes" id="UP000824265"/>
    </source>
</evidence>
<reference evidence="2" key="2">
    <citation type="submission" date="2021-04" db="EMBL/GenBank/DDBJ databases">
        <authorList>
            <person name="Gilroy R."/>
        </authorList>
    </citation>
    <scope>NUCLEOTIDE SEQUENCE</scope>
    <source>
        <strain evidence="2">CHK195-6426</strain>
    </source>
</reference>
<gene>
    <name evidence="2" type="ORF">H9742_12935</name>
</gene>
<dbReference type="AlphaFoldDB" id="A0A9D1R637"/>
<dbReference type="Gene3D" id="3.30.70.2700">
    <property type="match status" value="1"/>
</dbReference>